<dbReference type="InterPro" id="IPR059002">
    <property type="entry name" value="IBH1_N"/>
</dbReference>
<dbReference type="OrthoDB" id="1647165at2759"/>
<comment type="caution">
    <text evidence="3">The sequence shown here is derived from an EMBL/GenBank/DDBJ whole genome shotgun (WGS) entry which is preliminary data.</text>
</comment>
<organism evidence="3 4">
    <name type="scientific">Brassica carinata</name>
    <name type="common">Ethiopian mustard</name>
    <name type="synonym">Abyssinian cabbage</name>
    <dbReference type="NCBI Taxonomy" id="52824"/>
    <lineage>
        <taxon>Eukaryota</taxon>
        <taxon>Viridiplantae</taxon>
        <taxon>Streptophyta</taxon>
        <taxon>Embryophyta</taxon>
        <taxon>Tracheophyta</taxon>
        <taxon>Spermatophyta</taxon>
        <taxon>Magnoliopsida</taxon>
        <taxon>eudicotyledons</taxon>
        <taxon>Gunneridae</taxon>
        <taxon>Pentapetalae</taxon>
        <taxon>rosids</taxon>
        <taxon>malvids</taxon>
        <taxon>Brassicales</taxon>
        <taxon>Brassicaceae</taxon>
        <taxon>Brassiceae</taxon>
        <taxon>Brassica</taxon>
    </lineage>
</organism>
<evidence type="ECO:0000256" key="1">
    <source>
        <dbReference type="SAM" id="MobiDB-lite"/>
    </source>
</evidence>
<dbReference type="Pfam" id="PF26576">
    <property type="entry name" value="IBH1_N"/>
    <property type="match status" value="1"/>
</dbReference>
<protein>
    <recommendedName>
        <fullName evidence="2">IBH1-like N-terminal domain-containing protein</fullName>
    </recommendedName>
</protein>
<dbReference type="AlphaFoldDB" id="A0A8X7W0G1"/>
<evidence type="ECO:0000259" key="2">
    <source>
        <dbReference type="Pfam" id="PF26576"/>
    </source>
</evidence>
<evidence type="ECO:0000313" key="3">
    <source>
        <dbReference type="EMBL" id="KAG2320285.1"/>
    </source>
</evidence>
<accession>A0A8X7W0G1</accession>
<proteinExistence type="predicted"/>
<dbReference type="EMBL" id="JAAMPC010000003">
    <property type="protein sequence ID" value="KAG2320285.1"/>
    <property type="molecule type" value="Genomic_DNA"/>
</dbReference>
<feature type="compositionally biased region" description="Polar residues" evidence="1">
    <location>
        <begin position="1"/>
        <end position="21"/>
    </location>
</feature>
<reference evidence="3 4" key="1">
    <citation type="submission" date="2020-02" db="EMBL/GenBank/DDBJ databases">
        <authorList>
            <person name="Ma Q."/>
            <person name="Huang Y."/>
            <person name="Song X."/>
            <person name="Pei D."/>
        </authorList>
    </citation>
    <scope>NUCLEOTIDE SEQUENCE [LARGE SCALE GENOMIC DNA]</scope>
    <source>
        <strain evidence="3">Sxm20200214</strain>
        <tissue evidence="3">Leaf</tissue>
    </source>
</reference>
<sequence>MVSLISDTEQPPTISNQSSTVLVRKKKSLSASSFSSSSRGNTASVSTKDCESHTRWRSEKQQRIYSAKLIQVRLSSSSSFALTSSPMAQKRGKAVREAADRALAVSARGRTLWSRAVLANWIKLKFQKHKRPRQNSENWREIN</sequence>
<feature type="domain" description="IBH1-like N-terminal" evidence="2">
    <location>
        <begin position="63"/>
        <end position="120"/>
    </location>
</feature>
<dbReference type="Proteomes" id="UP000886595">
    <property type="component" value="Unassembled WGS sequence"/>
</dbReference>
<feature type="region of interest" description="Disordered" evidence="1">
    <location>
        <begin position="1"/>
        <end position="59"/>
    </location>
</feature>
<evidence type="ECO:0000313" key="4">
    <source>
        <dbReference type="Proteomes" id="UP000886595"/>
    </source>
</evidence>
<feature type="compositionally biased region" description="Low complexity" evidence="1">
    <location>
        <begin position="29"/>
        <end position="38"/>
    </location>
</feature>
<name>A0A8X7W0G1_BRACI</name>
<gene>
    <name evidence="3" type="ORF">Bca52824_013498</name>
</gene>
<keyword evidence="4" id="KW-1185">Reference proteome</keyword>
<feature type="compositionally biased region" description="Basic and acidic residues" evidence="1">
    <location>
        <begin position="48"/>
        <end position="59"/>
    </location>
</feature>